<keyword evidence="10 12" id="KW-0808">Transferase</keyword>
<evidence type="ECO:0000256" key="9">
    <source>
        <dbReference type="ARBA" id="ARBA00022676"/>
    </source>
</evidence>
<evidence type="ECO:0000313" key="14">
    <source>
        <dbReference type="EMBL" id="SEI72184.1"/>
    </source>
</evidence>
<evidence type="ECO:0000313" key="15">
    <source>
        <dbReference type="Proteomes" id="UP000183028"/>
    </source>
</evidence>
<dbReference type="RefSeq" id="WP_033161705.1">
    <property type="nucleotide sequence ID" value="NZ_CACWHD010000010.1"/>
</dbReference>
<evidence type="ECO:0000256" key="12">
    <source>
        <dbReference type="HAMAP-Rule" id="MF_00004"/>
    </source>
</evidence>
<dbReference type="GO" id="GO:0016208">
    <property type="term" value="F:AMP binding"/>
    <property type="evidence" value="ECO:0007669"/>
    <property type="project" value="TreeGrafter"/>
</dbReference>
<comment type="pathway">
    <text evidence="4 12">Purine metabolism; AMP biosynthesis via salvage pathway; AMP from adenine: step 1/1.</text>
</comment>
<evidence type="ECO:0000259" key="13">
    <source>
        <dbReference type="Pfam" id="PF00156"/>
    </source>
</evidence>
<dbReference type="eggNOG" id="COG0503">
    <property type="taxonomic scope" value="Bacteria"/>
</dbReference>
<dbReference type="NCBIfam" id="NF002633">
    <property type="entry name" value="PRK02304.1-2"/>
    <property type="match status" value="1"/>
</dbReference>
<dbReference type="UniPathway" id="UPA00588">
    <property type="reaction ID" value="UER00646"/>
</dbReference>
<proteinExistence type="inferred from homology"/>
<keyword evidence="11 12" id="KW-0660">Purine salvage</keyword>
<dbReference type="GO" id="GO:0003999">
    <property type="term" value="F:adenine phosphoribosyltransferase activity"/>
    <property type="evidence" value="ECO:0007669"/>
    <property type="project" value="UniProtKB-UniRule"/>
</dbReference>
<dbReference type="InterPro" id="IPR005764">
    <property type="entry name" value="Ade_phspho_trans"/>
</dbReference>
<accession>A0A1H6T238</accession>
<dbReference type="AlphaFoldDB" id="A0A1H6T238"/>
<comment type="subunit">
    <text evidence="6 12">Homodimer.</text>
</comment>
<evidence type="ECO:0000256" key="3">
    <source>
        <dbReference type="ARBA" id="ARBA00004496"/>
    </source>
</evidence>
<organism evidence="14 15">
    <name type="scientific">Sharpea azabuensis</name>
    <dbReference type="NCBI Taxonomy" id="322505"/>
    <lineage>
        <taxon>Bacteria</taxon>
        <taxon>Bacillati</taxon>
        <taxon>Bacillota</taxon>
        <taxon>Erysipelotrichia</taxon>
        <taxon>Erysipelotrichales</taxon>
        <taxon>Coprobacillaceae</taxon>
        <taxon>Sharpea</taxon>
    </lineage>
</organism>
<evidence type="ECO:0000256" key="7">
    <source>
        <dbReference type="ARBA" id="ARBA00011893"/>
    </source>
</evidence>
<dbReference type="NCBIfam" id="NF002634">
    <property type="entry name" value="PRK02304.1-3"/>
    <property type="match status" value="1"/>
</dbReference>
<dbReference type="Pfam" id="PF00156">
    <property type="entry name" value="Pribosyltran"/>
    <property type="match status" value="1"/>
</dbReference>
<dbReference type="NCBIfam" id="NF002636">
    <property type="entry name" value="PRK02304.1-5"/>
    <property type="match status" value="1"/>
</dbReference>
<keyword evidence="9 12" id="KW-0328">Glycosyltransferase</keyword>
<reference evidence="15" key="1">
    <citation type="submission" date="2016-10" db="EMBL/GenBank/DDBJ databases">
        <authorList>
            <person name="Varghese N."/>
        </authorList>
    </citation>
    <scope>NUCLEOTIDE SEQUENCE [LARGE SCALE GENOMIC DNA]</scope>
    <source>
        <strain evidence="15">DSM 20406</strain>
    </source>
</reference>
<evidence type="ECO:0000256" key="5">
    <source>
        <dbReference type="ARBA" id="ARBA00008391"/>
    </source>
</evidence>
<dbReference type="HAMAP" id="MF_00004">
    <property type="entry name" value="Aden_phosphoribosyltr"/>
    <property type="match status" value="1"/>
</dbReference>
<dbReference type="GeneID" id="54119119"/>
<dbReference type="GO" id="GO:0006166">
    <property type="term" value="P:purine ribonucleoside salvage"/>
    <property type="evidence" value="ECO:0007669"/>
    <property type="project" value="UniProtKB-UniRule"/>
</dbReference>
<evidence type="ECO:0000256" key="1">
    <source>
        <dbReference type="ARBA" id="ARBA00000868"/>
    </source>
</evidence>
<dbReference type="EC" id="2.4.2.7" evidence="7 12"/>
<dbReference type="Gene3D" id="3.40.50.2020">
    <property type="match status" value="1"/>
</dbReference>
<evidence type="ECO:0000256" key="11">
    <source>
        <dbReference type="ARBA" id="ARBA00022726"/>
    </source>
</evidence>
<evidence type="ECO:0000256" key="4">
    <source>
        <dbReference type="ARBA" id="ARBA00004659"/>
    </source>
</evidence>
<evidence type="ECO:0000256" key="10">
    <source>
        <dbReference type="ARBA" id="ARBA00022679"/>
    </source>
</evidence>
<dbReference type="GO" id="GO:0005737">
    <property type="term" value="C:cytoplasm"/>
    <property type="evidence" value="ECO:0007669"/>
    <property type="project" value="UniProtKB-SubCell"/>
</dbReference>
<dbReference type="OrthoDB" id="9803963at2"/>
<sequence length="172" mass="18931">MDLEKYVASIPGFPKEGIIFRDVTPMLQDAEAFKESVNQLAGFVKDEDVDVVVGPESRGFIFGCPVALELNAGFVPVRKPGKLPREVVSCKYDLEYGSNEIQMHKDSIKKGQKVFIVDDLLATGGTVEAAIKLVEEMGGEVVGLAFVIELVDLKAKERLEAKGYKVYSILQY</sequence>
<dbReference type="GO" id="GO:0006168">
    <property type="term" value="P:adenine salvage"/>
    <property type="evidence" value="ECO:0007669"/>
    <property type="project" value="InterPro"/>
</dbReference>
<keyword evidence="8 12" id="KW-0963">Cytoplasm</keyword>
<evidence type="ECO:0000256" key="2">
    <source>
        <dbReference type="ARBA" id="ARBA00003968"/>
    </source>
</evidence>
<comment type="similarity">
    <text evidence="5 12">Belongs to the purine/pyrimidine phosphoribosyltransferase family.</text>
</comment>
<feature type="domain" description="Phosphoribosyltransferase" evidence="13">
    <location>
        <begin position="27"/>
        <end position="162"/>
    </location>
</feature>
<protein>
    <recommendedName>
        <fullName evidence="7 12">Adenine phosphoribosyltransferase</fullName>
        <shortName evidence="12">APRT</shortName>
        <ecNumber evidence="7 12">2.4.2.7</ecNumber>
    </recommendedName>
</protein>
<gene>
    <name evidence="12" type="primary">apt</name>
    <name evidence="14" type="ORF">SAMN04487834_101916</name>
</gene>
<dbReference type="PANTHER" id="PTHR32315:SF3">
    <property type="entry name" value="ADENINE PHOSPHORIBOSYLTRANSFERASE"/>
    <property type="match status" value="1"/>
</dbReference>
<dbReference type="InterPro" id="IPR000836">
    <property type="entry name" value="PRTase_dom"/>
</dbReference>
<dbReference type="NCBIfam" id="TIGR01090">
    <property type="entry name" value="apt"/>
    <property type="match status" value="1"/>
</dbReference>
<dbReference type="STRING" id="322505.SAMN04487836_10864"/>
<dbReference type="FunFam" id="3.40.50.2020:FF:000004">
    <property type="entry name" value="Adenine phosphoribosyltransferase"/>
    <property type="match status" value="1"/>
</dbReference>
<keyword evidence="15" id="KW-1185">Reference proteome</keyword>
<name>A0A1H6T238_9FIRM</name>
<dbReference type="SUPFAM" id="SSF53271">
    <property type="entry name" value="PRTase-like"/>
    <property type="match status" value="1"/>
</dbReference>
<dbReference type="InterPro" id="IPR029057">
    <property type="entry name" value="PRTase-like"/>
</dbReference>
<dbReference type="EMBL" id="FNYK01000019">
    <property type="protein sequence ID" value="SEI72184.1"/>
    <property type="molecule type" value="Genomic_DNA"/>
</dbReference>
<dbReference type="Proteomes" id="UP000183028">
    <property type="component" value="Unassembled WGS sequence"/>
</dbReference>
<dbReference type="CDD" id="cd06223">
    <property type="entry name" value="PRTases_typeI"/>
    <property type="match status" value="1"/>
</dbReference>
<dbReference type="PANTHER" id="PTHR32315">
    <property type="entry name" value="ADENINE PHOSPHORIBOSYLTRANSFERASE"/>
    <property type="match status" value="1"/>
</dbReference>
<evidence type="ECO:0000256" key="6">
    <source>
        <dbReference type="ARBA" id="ARBA00011738"/>
    </source>
</evidence>
<dbReference type="GO" id="GO:0002055">
    <property type="term" value="F:adenine binding"/>
    <property type="evidence" value="ECO:0007669"/>
    <property type="project" value="TreeGrafter"/>
</dbReference>
<evidence type="ECO:0000256" key="8">
    <source>
        <dbReference type="ARBA" id="ARBA00022490"/>
    </source>
</evidence>
<dbReference type="GO" id="GO:0044209">
    <property type="term" value="P:AMP salvage"/>
    <property type="evidence" value="ECO:0007669"/>
    <property type="project" value="UniProtKB-UniRule"/>
</dbReference>
<comment type="catalytic activity">
    <reaction evidence="1 12">
        <text>AMP + diphosphate = 5-phospho-alpha-D-ribose 1-diphosphate + adenine</text>
        <dbReference type="Rhea" id="RHEA:16609"/>
        <dbReference type="ChEBI" id="CHEBI:16708"/>
        <dbReference type="ChEBI" id="CHEBI:33019"/>
        <dbReference type="ChEBI" id="CHEBI:58017"/>
        <dbReference type="ChEBI" id="CHEBI:456215"/>
        <dbReference type="EC" id="2.4.2.7"/>
    </reaction>
</comment>
<comment type="subcellular location">
    <subcellularLocation>
        <location evidence="3 12">Cytoplasm</location>
    </subcellularLocation>
</comment>
<comment type="function">
    <text evidence="2 12">Catalyzes a salvage reaction resulting in the formation of AMP, that is energically less costly than de novo synthesis.</text>
</comment>
<dbReference type="InterPro" id="IPR050054">
    <property type="entry name" value="UPRTase/APRTase"/>
</dbReference>